<gene>
    <name evidence="2" type="ORF">AVDCRST_MAG93-866</name>
</gene>
<dbReference type="AlphaFoldDB" id="A0A6J4HQA3"/>
<organism evidence="2">
    <name type="scientific">uncultured Chloroflexia bacterium</name>
    <dbReference type="NCBI Taxonomy" id="1672391"/>
    <lineage>
        <taxon>Bacteria</taxon>
        <taxon>Bacillati</taxon>
        <taxon>Chloroflexota</taxon>
        <taxon>Chloroflexia</taxon>
        <taxon>environmental samples</taxon>
    </lineage>
</organism>
<accession>A0A6J4HQA3</accession>
<reference evidence="2" key="1">
    <citation type="submission" date="2020-02" db="EMBL/GenBank/DDBJ databases">
        <authorList>
            <person name="Meier V. D."/>
        </authorList>
    </citation>
    <scope>NUCLEOTIDE SEQUENCE</scope>
    <source>
        <strain evidence="2">AVDCRST_MAG93</strain>
    </source>
</reference>
<evidence type="ECO:0000313" key="2">
    <source>
        <dbReference type="EMBL" id="CAA9230759.1"/>
    </source>
</evidence>
<feature type="compositionally biased region" description="Basic and acidic residues" evidence="1">
    <location>
        <begin position="26"/>
        <end position="48"/>
    </location>
</feature>
<feature type="region of interest" description="Disordered" evidence="1">
    <location>
        <begin position="1"/>
        <end position="48"/>
    </location>
</feature>
<feature type="non-terminal residue" evidence="2">
    <location>
        <position position="57"/>
    </location>
</feature>
<feature type="non-terminal residue" evidence="2">
    <location>
        <position position="1"/>
    </location>
</feature>
<dbReference type="EMBL" id="CADCTR010000281">
    <property type="protein sequence ID" value="CAA9230759.1"/>
    <property type="molecule type" value="Genomic_DNA"/>
</dbReference>
<name>A0A6J4HQA3_9CHLR</name>
<sequence>LGLLQRSQAVRRRFAGQGRAHRRRDALRPDDRPRGGRDARSDLRDKAGGFRLLQRGV</sequence>
<protein>
    <submittedName>
        <fullName evidence="2">Mrr restriction system protein</fullName>
    </submittedName>
</protein>
<evidence type="ECO:0000256" key="1">
    <source>
        <dbReference type="SAM" id="MobiDB-lite"/>
    </source>
</evidence>
<proteinExistence type="predicted"/>
<feature type="compositionally biased region" description="Basic residues" evidence="1">
    <location>
        <begin position="9"/>
        <end position="25"/>
    </location>
</feature>